<dbReference type="PANTHER" id="PTHR43630:SF2">
    <property type="entry name" value="GLYCOSYLTRANSFERASE"/>
    <property type="match status" value="1"/>
</dbReference>
<evidence type="ECO:0000259" key="2">
    <source>
        <dbReference type="Pfam" id="PF00535"/>
    </source>
</evidence>
<dbReference type="Proteomes" id="UP000034264">
    <property type="component" value="Unassembled WGS sequence"/>
</dbReference>
<dbReference type="InterPro" id="IPR001173">
    <property type="entry name" value="Glyco_trans_2-like"/>
</dbReference>
<dbReference type="SUPFAM" id="SSF53448">
    <property type="entry name" value="Nucleotide-diphospho-sugar transferases"/>
    <property type="match status" value="1"/>
</dbReference>
<feature type="domain" description="Glycosyltransferase 2-like" evidence="2">
    <location>
        <begin position="25"/>
        <end position="140"/>
    </location>
</feature>
<gene>
    <name evidence="3" type="ORF">UX05_C0001G0123</name>
</gene>
<evidence type="ECO:0000313" key="4">
    <source>
        <dbReference type="Proteomes" id="UP000034264"/>
    </source>
</evidence>
<name>A0A0G1M5E4_9BACT</name>
<accession>A0A0G1M5E4</accession>
<dbReference type="AlphaFoldDB" id="A0A0G1M5E4"/>
<sequence>MKYHPSSLRSVSPLKLRGDKGVILSVVLATRNEEANLTRCLEAVKSIANEIIIADEQSTDKTVGIAKKFGAKVISVPHQENFHITKNIAIDAARGDWILQLDADEVVSPELACEIVSTINHESSTMNGYWVNRRNWFLTRFLSKGGQYPDPTLRLYRRGKGRLPAKDVHEQAQIQGPTGRLRNDLYHYRDTSFAKYLDGFNRYSSFLAANINPEVNLRQTLNYLGCKPVVTFCKIYFRHRGYVDGYPGFVFALFSGLTHAIAYIKYWQRLL</sequence>
<keyword evidence="1" id="KW-0472">Membrane</keyword>
<dbReference type="PANTHER" id="PTHR43630">
    <property type="entry name" value="POLY-BETA-1,6-N-ACETYL-D-GLUCOSAMINE SYNTHASE"/>
    <property type="match status" value="1"/>
</dbReference>
<dbReference type="Gene3D" id="3.90.550.10">
    <property type="entry name" value="Spore Coat Polysaccharide Biosynthesis Protein SpsA, Chain A"/>
    <property type="match status" value="1"/>
</dbReference>
<dbReference type="EMBL" id="LCKS01000001">
    <property type="protein sequence ID" value="KKU03494.1"/>
    <property type="molecule type" value="Genomic_DNA"/>
</dbReference>
<proteinExistence type="predicted"/>
<keyword evidence="1" id="KW-0812">Transmembrane</keyword>
<feature type="transmembrane region" description="Helical" evidence="1">
    <location>
        <begin position="246"/>
        <end position="266"/>
    </location>
</feature>
<protein>
    <recommendedName>
        <fullName evidence="2">Glycosyltransferase 2-like domain-containing protein</fullName>
    </recommendedName>
</protein>
<keyword evidence="1" id="KW-1133">Transmembrane helix</keyword>
<evidence type="ECO:0000256" key="1">
    <source>
        <dbReference type="SAM" id="Phobius"/>
    </source>
</evidence>
<comment type="caution">
    <text evidence="3">The sequence shown here is derived from an EMBL/GenBank/DDBJ whole genome shotgun (WGS) entry which is preliminary data.</text>
</comment>
<dbReference type="InterPro" id="IPR029044">
    <property type="entry name" value="Nucleotide-diphossugar_trans"/>
</dbReference>
<evidence type="ECO:0000313" key="3">
    <source>
        <dbReference type="EMBL" id="KKU03494.1"/>
    </source>
</evidence>
<dbReference type="Pfam" id="PF00535">
    <property type="entry name" value="Glycos_transf_2"/>
    <property type="match status" value="1"/>
</dbReference>
<reference evidence="3 4" key="1">
    <citation type="journal article" date="2015" name="Nature">
        <title>rRNA introns, odd ribosomes, and small enigmatic genomes across a large radiation of phyla.</title>
        <authorList>
            <person name="Brown C.T."/>
            <person name="Hug L.A."/>
            <person name="Thomas B.C."/>
            <person name="Sharon I."/>
            <person name="Castelle C.J."/>
            <person name="Singh A."/>
            <person name="Wilkins M.J."/>
            <person name="Williams K.H."/>
            <person name="Banfield J.F."/>
        </authorList>
    </citation>
    <scope>NUCLEOTIDE SEQUENCE [LARGE SCALE GENOMIC DNA]</scope>
</reference>
<dbReference type="CDD" id="cd02511">
    <property type="entry name" value="Beta4Glucosyltransferase"/>
    <property type="match status" value="1"/>
</dbReference>
<organism evidence="3 4">
    <name type="scientific">Candidatus Amesbacteria bacterium GW2011_GWC2_45_19</name>
    <dbReference type="NCBI Taxonomy" id="1618366"/>
    <lineage>
        <taxon>Bacteria</taxon>
        <taxon>Candidatus Amesiibacteriota</taxon>
    </lineage>
</organism>